<keyword evidence="1" id="KW-0812">Transmembrane</keyword>
<feature type="transmembrane region" description="Helical" evidence="1">
    <location>
        <begin position="9"/>
        <end position="28"/>
    </location>
</feature>
<dbReference type="OrthoDB" id="9757969at2"/>
<dbReference type="Proteomes" id="UP000006431">
    <property type="component" value="Unassembled WGS sequence"/>
</dbReference>
<dbReference type="PANTHER" id="PTHR30441">
    <property type="entry name" value="DUF748 DOMAIN-CONTAINING PROTEIN"/>
    <property type="match status" value="1"/>
</dbReference>
<keyword evidence="3" id="KW-1185">Reference proteome</keyword>
<dbReference type="InterPro" id="IPR052894">
    <property type="entry name" value="AsmA-related"/>
</dbReference>
<accession>H1FZ92</accession>
<dbReference type="Pfam" id="PF05359">
    <property type="entry name" value="DUF748"/>
    <property type="match status" value="2"/>
</dbReference>
<dbReference type="eggNOG" id="COG3164">
    <property type="taxonomic scope" value="Bacteria"/>
</dbReference>
<evidence type="ECO:0000313" key="3">
    <source>
        <dbReference type="Proteomes" id="UP000006431"/>
    </source>
</evidence>
<dbReference type="InterPro" id="IPR008023">
    <property type="entry name" value="DUF748"/>
</dbReference>
<protein>
    <submittedName>
        <fullName evidence="2">Protein containing DUF748</fullName>
    </submittedName>
</protein>
<dbReference type="PANTHER" id="PTHR30441:SF8">
    <property type="entry name" value="DUF748 DOMAIN-CONTAINING PROTEIN"/>
    <property type="match status" value="1"/>
</dbReference>
<dbReference type="AlphaFoldDB" id="H1FZ92"/>
<comment type="caution">
    <text evidence="2">The sequence shown here is derived from an EMBL/GenBank/DDBJ whole genome shotgun (WGS) entry which is preliminary data.</text>
</comment>
<dbReference type="HOGENOM" id="CLU_005680_1_0_7"/>
<dbReference type="PATRIC" id="fig|929558.5.peg.1174"/>
<evidence type="ECO:0000256" key="1">
    <source>
        <dbReference type="SAM" id="Phobius"/>
    </source>
</evidence>
<keyword evidence="1" id="KW-0472">Membrane</keyword>
<dbReference type="GO" id="GO:0005886">
    <property type="term" value="C:plasma membrane"/>
    <property type="evidence" value="ECO:0007669"/>
    <property type="project" value="TreeGrafter"/>
</dbReference>
<sequence>MFKKIQKIVIYLLSAYAILGFIVLPLVLKSQLVEIVQKETNAKLSLDSVFFNPFIFSLKINEIKLTDTNDLHLVSLKSILINLEPHSLFNASIHIKKIALEEPNISLIYKKDKSINLASILKAKEEEAKQESTSEFEMPRILLDNVAIINGKINYEDYTHKTPFEFSFGRIGFELRDIDTKDFNSSDASMRFHTALGDGGFFDLKSEIIGFKPFKVRGSVDFEASKLYTQWKYMQDALNLEVADGKIAFSAQYYFDLDNLEATTIDNISASIDKLRIKPKSKYKDVLNLEHFLVSDVSVKPMLQDVHIKKIALDSLYVKVERNKEKEIDWLKYIKTNFAENNATAEAEVETKQVSKPWNVVIDDIALEKIKVDFADSGVIPNVTTKLDELNLYLKNVTLAGEETFSYEMNLRLNEKFICNSSGDVKHKVLDVNSYTKCSDFDIVRFRPYIDEAAQDALSVYDVKLQRATVGFDAKVSVLALEDETQVSVSDANLNLSKFAINKRSTGERLVDFADFGVNNLSLDTKAKAVNIENTTLKSLNIRTGLYKDGKLNVDNLIVAKKAKTTKVATSKKSKTKDESEYRVKLKHFALQSARVSFSDKTLKPTLNTKLDRINFNAYNIDSEKKTWLNYSLSARLNSKGYAKAKGKLRHTPLRQTGTFDLKKISLKEFSPYIEKDLYLKLNDGYVDLKTKVEYAKSTETADLKVNGRLDINEFFLNDSRDNSTLLSFNNMALKSFDYSMSPDRAFVNELDINGFYVNALIDETKTMNFATLSKAPKVQSDANATKVAQSEDTNATKFPFKIMKLNVASGSAKFADLSLPLQFRTDIHDLNGVVYSISSQAGEVSYVDIVGEIDKYGSTKLLGSVDSSNPKLYTDLSFNFRNLELNSFSGYSANFAGYKIDSGKLFLDLGYEILDSQMLGKNSIIVKNIELGDEIEDENITSLPLGFAIALLEDSDGVIDINMPVEGNVDAPDFKYGALVWKTFGNLIIKAVASPFKFLGSMMGLEGEELEFVEFEPGLVAILPPEKEKLDNIAKLMLKRPKISLNIVPQYDEVQDTWILKQQKLIVIVMKKSGVKNKKEQQNSMNIDLLENIYEEMAPKKKVSDIEKALKKTYKGDALERAYQNALIKETTQMQVVTPQELQDLANNRAELLKEYLVNQRGIDANKVSIKTAQIVEEQKESWVRTKMKVEVK</sequence>
<dbReference type="STRING" id="929558.SMGD1_1182"/>
<name>H1FZ92_SULGG</name>
<proteinExistence type="predicted"/>
<reference evidence="2 3" key="1">
    <citation type="journal article" date="2012" name="Proc. Natl. Acad. Sci. U.S.A.">
        <title>Genome and physiology of a model Epsilonproteobacterium responsible for sulfide detoxification in marine oxygen depletion zones.</title>
        <authorList>
            <person name="Grote J."/>
            <person name="Schott T."/>
            <person name="Bruckner C.G."/>
            <person name="Glockner F.O."/>
            <person name="Jost G."/>
            <person name="Teeling H."/>
            <person name="Labrenz M."/>
            <person name="Jurgens K."/>
        </authorList>
    </citation>
    <scope>NUCLEOTIDE SEQUENCE [LARGE SCALE GENOMIC DNA]</scope>
    <source>
        <strain evidence="2 3">GD1</strain>
    </source>
</reference>
<gene>
    <name evidence="2" type="ORF">SMGD1_1182</name>
</gene>
<keyword evidence="1" id="KW-1133">Transmembrane helix</keyword>
<organism evidence="2 3">
    <name type="scientific">Sulfurimonas gotlandica (strain DSM 19862 / JCM 16533 / GD1)</name>
    <dbReference type="NCBI Taxonomy" id="929558"/>
    <lineage>
        <taxon>Bacteria</taxon>
        <taxon>Pseudomonadati</taxon>
        <taxon>Campylobacterota</taxon>
        <taxon>Epsilonproteobacteria</taxon>
        <taxon>Campylobacterales</taxon>
        <taxon>Sulfurimonadaceae</taxon>
        <taxon>Sulfurimonas</taxon>
    </lineage>
</organism>
<dbReference type="EMBL" id="AFRZ01000001">
    <property type="protein sequence ID" value="EHP29706.1"/>
    <property type="molecule type" value="Genomic_DNA"/>
</dbReference>
<dbReference type="GO" id="GO:0090313">
    <property type="term" value="P:regulation of protein targeting to membrane"/>
    <property type="evidence" value="ECO:0007669"/>
    <property type="project" value="TreeGrafter"/>
</dbReference>
<evidence type="ECO:0000313" key="2">
    <source>
        <dbReference type="EMBL" id="EHP29706.1"/>
    </source>
</evidence>
<dbReference type="RefSeq" id="WP_008340897.1">
    <property type="nucleotide sequence ID" value="NZ_AFRZ01000001.1"/>
</dbReference>